<dbReference type="AlphaFoldDB" id="A0A329NXD8"/>
<dbReference type="Gene3D" id="2.170.120.40">
    <property type="entry name" value="YbbR-like domain"/>
    <property type="match status" value="2"/>
</dbReference>
<feature type="compositionally biased region" description="Low complexity" evidence="1">
    <location>
        <begin position="325"/>
        <end position="341"/>
    </location>
</feature>
<feature type="compositionally biased region" description="Polar residues" evidence="1">
    <location>
        <begin position="314"/>
        <end position="324"/>
    </location>
</feature>
<feature type="compositionally biased region" description="Basic and acidic residues" evidence="1">
    <location>
        <begin position="342"/>
        <end position="357"/>
    </location>
</feature>
<dbReference type="PANTHER" id="PTHR37804:SF1">
    <property type="entry name" value="CDAA REGULATORY PROTEIN CDAR"/>
    <property type="match status" value="1"/>
</dbReference>
<evidence type="ECO:0000256" key="1">
    <source>
        <dbReference type="SAM" id="MobiDB-lite"/>
    </source>
</evidence>
<dbReference type="Gene3D" id="2.170.120.30">
    <property type="match status" value="1"/>
</dbReference>
<dbReference type="Pfam" id="PF07949">
    <property type="entry name" value="YbbR"/>
    <property type="match status" value="3"/>
</dbReference>
<dbReference type="InterPro" id="IPR053154">
    <property type="entry name" value="c-di-AMP_regulator"/>
</dbReference>
<sequence length="369" mass="40198">MEVTKMNKLYENKAAMIFFSLLLALFLSIFVKAERYNNNPVSFFTNISETKSETISDVPVYVSGDVDDYYITGLPETVSVEISGPSNIIDQTLQAREFKVVTENLEELGEGSHYVQLTMTNISKDLNYRISPSSVEINIAQLQSQKYPVEIHVNPNNLAPGYEIHATKATPAEVTLTGSAESLSKIASVSVDVSLPNNTNSDYHGSGRVIVKDREGNILNITANPSQVGVDIAIGKQGSSVPIQIDLDNPNDDYTYDLSNWSTRQVTLFGDEKALAAIQAVVGHIDVSGITQSQRVQVALERPDNVEAMEPESITLTVTARPKNSGQRSEASSDSSSQARQETSKDESQPATDRQKESSSQAEAKSSSP</sequence>
<comment type="caution">
    <text evidence="2">The sequence shown here is derived from an EMBL/GenBank/DDBJ whole genome shotgun (WGS) entry which is preliminary data.</text>
</comment>
<evidence type="ECO:0008006" key="4">
    <source>
        <dbReference type="Google" id="ProtNLM"/>
    </source>
</evidence>
<feature type="region of interest" description="Disordered" evidence="1">
    <location>
        <begin position="307"/>
        <end position="369"/>
    </location>
</feature>
<feature type="compositionally biased region" description="Low complexity" evidence="1">
    <location>
        <begin position="358"/>
        <end position="369"/>
    </location>
</feature>
<gene>
    <name evidence="2" type="ORF">DBT54_06590</name>
</gene>
<proteinExistence type="predicted"/>
<dbReference type="EMBL" id="QMHM01000011">
    <property type="protein sequence ID" value="RAV78815.1"/>
    <property type="molecule type" value="Genomic_DNA"/>
</dbReference>
<dbReference type="InterPro" id="IPR012505">
    <property type="entry name" value="YbbR"/>
</dbReference>
<name>A0A329NXD8_9LACT</name>
<dbReference type="Proteomes" id="UP000251923">
    <property type="component" value="Unassembled WGS sequence"/>
</dbReference>
<evidence type="ECO:0000313" key="3">
    <source>
        <dbReference type="Proteomes" id="UP000251923"/>
    </source>
</evidence>
<reference evidence="2 3" key="1">
    <citation type="submission" date="2018-04" db="EMBL/GenBank/DDBJ databases">
        <title>Aerococcus urinae genomes.</title>
        <authorList>
            <person name="Hilt E."/>
            <person name="Gilbert N.M."/>
            <person name="Thomas-White K."/>
            <person name="Putonti C."/>
            <person name="Lewis A.L."/>
            <person name="Visck K.L."/>
            <person name="Wolfe A.J."/>
        </authorList>
    </citation>
    <scope>NUCLEOTIDE SEQUENCE [LARGE SCALE GENOMIC DNA]</scope>
    <source>
        <strain evidence="2 3">UMB7480</strain>
    </source>
</reference>
<organism evidence="2 3">
    <name type="scientific">Aerococcus urinae</name>
    <dbReference type="NCBI Taxonomy" id="1376"/>
    <lineage>
        <taxon>Bacteria</taxon>
        <taxon>Bacillati</taxon>
        <taxon>Bacillota</taxon>
        <taxon>Bacilli</taxon>
        <taxon>Lactobacillales</taxon>
        <taxon>Aerococcaceae</taxon>
        <taxon>Aerococcus</taxon>
    </lineage>
</organism>
<dbReference type="PANTHER" id="PTHR37804">
    <property type="entry name" value="CDAA REGULATORY PROTEIN CDAR"/>
    <property type="match status" value="1"/>
</dbReference>
<evidence type="ECO:0000313" key="2">
    <source>
        <dbReference type="EMBL" id="RAV78815.1"/>
    </source>
</evidence>
<accession>A0A329NXD8</accession>
<protein>
    <recommendedName>
        <fullName evidence="4">YbbR-like protein</fullName>
    </recommendedName>
</protein>